<dbReference type="KEGG" id="mno:Mnod_8227"/>
<dbReference type="EMBL" id="CP001351">
    <property type="protein sequence ID" value="ACL63199.1"/>
    <property type="molecule type" value="Genomic_DNA"/>
</dbReference>
<reference evidence="2" key="1">
    <citation type="submission" date="2009-01" db="EMBL/GenBank/DDBJ databases">
        <title>Complete sequence of plasmid 2 of Methylobacterium nodulans ORS 2060.</title>
        <authorList>
            <consortium name="US DOE Joint Genome Institute"/>
            <person name="Lucas S."/>
            <person name="Copeland A."/>
            <person name="Lapidus A."/>
            <person name="Glavina del Rio T."/>
            <person name="Dalin E."/>
            <person name="Tice H."/>
            <person name="Bruce D."/>
            <person name="Goodwin L."/>
            <person name="Pitluck S."/>
            <person name="Sims D."/>
            <person name="Brettin T."/>
            <person name="Detter J.C."/>
            <person name="Han C."/>
            <person name="Larimer F."/>
            <person name="Land M."/>
            <person name="Hauser L."/>
            <person name="Kyrpides N."/>
            <person name="Ivanova N."/>
            <person name="Marx C.J."/>
            <person name="Richardson P."/>
        </authorList>
    </citation>
    <scope>NUCLEOTIDE SEQUENCE [LARGE SCALE GENOMIC DNA]</scope>
    <source>
        <strain evidence="2">LMG 21967 / CNCM I-2342 / ORS 2060</strain>
        <plasmid evidence="2">Plasmid pMNOD02</plasmid>
    </source>
</reference>
<organism evidence="1 2">
    <name type="scientific">Methylobacterium nodulans (strain LMG 21967 / CNCM I-2342 / ORS 2060)</name>
    <dbReference type="NCBI Taxonomy" id="460265"/>
    <lineage>
        <taxon>Bacteria</taxon>
        <taxon>Pseudomonadati</taxon>
        <taxon>Pseudomonadota</taxon>
        <taxon>Alphaproteobacteria</taxon>
        <taxon>Hyphomicrobiales</taxon>
        <taxon>Methylobacteriaceae</taxon>
        <taxon>Methylobacterium</taxon>
    </lineage>
</organism>
<dbReference type="HOGENOM" id="CLU_3404360_0_0_5"/>
<dbReference type="AlphaFoldDB" id="B8IXF8"/>
<protein>
    <submittedName>
        <fullName evidence="1">Uncharacterized protein</fullName>
    </submittedName>
</protein>
<accession>B8IXF8</accession>
<keyword evidence="2" id="KW-1185">Reference proteome</keyword>
<gene>
    <name evidence="1" type="ordered locus">Mnod_8227</name>
</gene>
<sequence length="30" mass="3343">MRLVPALDRGLRSLALLAERGGYMRVDEIA</sequence>
<name>B8IXF8_METNO</name>
<proteinExistence type="predicted"/>
<keyword evidence="1" id="KW-0614">Plasmid</keyword>
<evidence type="ECO:0000313" key="2">
    <source>
        <dbReference type="Proteomes" id="UP000008207"/>
    </source>
</evidence>
<dbReference type="Proteomes" id="UP000008207">
    <property type="component" value="Plasmid pMNOD02"/>
</dbReference>
<evidence type="ECO:0000313" key="1">
    <source>
        <dbReference type="EMBL" id="ACL63199.1"/>
    </source>
</evidence>
<geneLocation type="plasmid" evidence="1 2">
    <name>pMNOD02</name>
</geneLocation>